<dbReference type="Proteomes" id="UP001153076">
    <property type="component" value="Unassembled WGS sequence"/>
</dbReference>
<dbReference type="AlphaFoldDB" id="A0A9Q1Q5S3"/>
<comment type="caution">
    <text evidence="1">The sequence shown here is derived from an EMBL/GenBank/DDBJ whole genome shotgun (WGS) entry which is preliminary data.</text>
</comment>
<gene>
    <name evidence="1" type="ORF">Cgig2_021088</name>
</gene>
<evidence type="ECO:0000313" key="1">
    <source>
        <dbReference type="EMBL" id="KAJ8429436.1"/>
    </source>
</evidence>
<keyword evidence="2" id="KW-1185">Reference proteome</keyword>
<sequence>MHIQQDLSAAPASEALKQQEKEVREQYVQIIASIIDLIKQQSKADWIGYRDDCTKFFFARAKQRKISTYILRNFYQNLLGPSNSTRTAIDPESRLAKFTQCYEEKYYQTCPGAEEDLEHVFFKCGWAQAFWQEITNWWPIPISLQGFTSFTNSMKKIPGPRRHRNITLSIIAAAIY</sequence>
<proteinExistence type="predicted"/>
<reference evidence="1" key="1">
    <citation type="submission" date="2022-04" db="EMBL/GenBank/DDBJ databases">
        <title>Carnegiea gigantea Genome sequencing and assembly v2.</title>
        <authorList>
            <person name="Copetti D."/>
            <person name="Sanderson M.J."/>
            <person name="Burquez A."/>
            <person name="Wojciechowski M.F."/>
        </authorList>
    </citation>
    <scope>NUCLEOTIDE SEQUENCE</scope>
    <source>
        <strain evidence="1">SGP5-SGP5p</strain>
        <tissue evidence="1">Aerial part</tissue>
    </source>
</reference>
<evidence type="ECO:0008006" key="3">
    <source>
        <dbReference type="Google" id="ProtNLM"/>
    </source>
</evidence>
<accession>A0A9Q1Q5S3</accession>
<name>A0A9Q1Q5S3_9CARY</name>
<dbReference type="EMBL" id="JAKOGI010000894">
    <property type="protein sequence ID" value="KAJ8429436.1"/>
    <property type="molecule type" value="Genomic_DNA"/>
</dbReference>
<evidence type="ECO:0000313" key="2">
    <source>
        <dbReference type="Proteomes" id="UP001153076"/>
    </source>
</evidence>
<protein>
    <recommendedName>
        <fullName evidence="3">Reverse transcriptase zinc-binding domain-containing protein</fullName>
    </recommendedName>
</protein>
<organism evidence="1 2">
    <name type="scientific">Carnegiea gigantea</name>
    <dbReference type="NCBI Taxonomy" id="171969"/>
    <lineage>
        <taxon>Eukaryota</taxon>
        <taxon>Viridiplantae</taxon>
        <taxon>Streptophyta</taxon>
        <taxon>Embryophyta</taxon>
        <taxon>Tracheophyta</taxon>
        <taxon>Spermatophyta</taxon>
        <taxon>Magnoliopsida</taxon>
        <taxon>eudicotyledons</taxon>
        <taxon>Gunneridae</taxon>
        <taxon>Pentapetalae</taxon>
        <taxon>Caryophyllales</taxon>
        <taxon>Cactineae</taxon>
        <taxon>Cactaceae</taxon>
        <taxon>Cactoideae</taxon>
        <taxon>Echinocereeae</taxon>
        <taxon>Carnegiea</taxon>
    </lineage>
</organism>